<accession>A0A7S9QET0</accession>
<dbReference type="Proteomes" id="UP000594800">
    <property type="component" value="Chromosome"/>
</dbReference>
<gene>
    <name evidence="1" type="ORF">I0K15_13340</name>
</gene>
<name>A0A7S9QET0_9RHOB</name>
<sequence>MPQDCYETVKGAPGHRLVLTCDHGSNRVPEELGDIGLSADDMARHIAWDVGARGVTLGLARRLGGAAVLSTVSRIVIDPNRAENDPTLVRRIYDRSVVPGNRGVDAAERARRIAAYYAPYHAAVDAKVDAVLARGEVPSVVAIHSFTPQLAGRPPRPWEVGILWDGTDGRIAVPLMARLRAEGWCVGDNEPYPGTYGGDSQDRHAMQRGLPNVLIEVRNDLISDAAGQEAWAGHLAPHLAAILADPAVGRRFEAA</sequence>
<dbReference type="PIRSF" id="PIRSF029730">
    <property type="entry name" value="UCP029730"/>
    <property type="match status" value="1"/>
</dbReference>
<dbReference type="KEGG" id="poz:I0K15_13340"/>
<dbReference type="SUPFAM" id="SSF53187">
    <property type="entry name" value="Zn-dependent exopeptidases"/>
    <property type="match status" value="1"/>
</dbReference>
<evidence type="ECO:0000313" key="2">
    <source>
        <dbReference type="Proteomes" id="UP000594800"/>
    </source>
</evidence>
<dbReference type="Pfam" id="PF05013">
    <property type="entry name" value="FGase"/>
    <property type="match status" value="1"/>
</dbReference>
<keyword evidence="2" id="KW-1185">Reference proteome</keyword>
<dbReference type="InterPro" id="IPR011227">
    <property type="entry name" value="UCP029730"/>
</dbReference>
<reference evidence="1 2" key="1">
    <citation type="submission" date="2020-11" db="EMBL/GenBank/DDBJ databases">
        <title>Description of Pontivivens ytuae sp. nov. isolated from deep sea sediment of Mariana Trench.</title>
        <authorList>
            <person name="Wang Z."/>
            <person name="Sun Q.-L."/>
            <person name="Xu X.-D."/>
            <person name="Tang Y.-Z."/>
            <person name="Zhang J."/>
        </authorList>
    </citation>
    <scope>NUCLEOTIDE SEQUENCE [LARGE SCALE GENOMIC DNA]</scope>
    <source>
        <strain evidence="1 2">MT2928</strain>
    </source>
</reference>
<dbReference type="Gene3D" id="3.40.630.40">
    <property type="entry name" value="Zn-dependent exopeptidases"/>
    <property type="match status" value="1"/>
</dbReference>
<evidence type="ECO:0000313" key="1">
    <source>
        <dbReference type="EMBL" id="QPH56213.1"/>
    </source>
</evidence>
<organism evidence="1 2">
    <name type="scientific">Pontivivens ytuae</name>
    <dbReference type="NCBI Taxonomy" id="2789856"/>
    <lineage>
        <taxon>Bacteria</taxon>
        <taxon>Pseudomonadati</taxon>
        <taxon>Pseudomonadota</taxon>
        <taxon>Alphaproteobacteria</taxon>
        <taxon>Rhodobacterales</taxon>
        <taxon>Paracoccaceae</taxon>
        <taxon>Pontivivens</taxon>
    </lineage>
</organism>
<protein>
    <submittedName>
        <fullName evidence="1">N-formylglutamate amidohydrolase</fullName>
    </submittedName>
</protein>
<keyword evidence="1" id="KW-0378">Hydrolase</keyword>
<proteinExistence type="predicted"/>
<dbReference type="InterPro" id="IPR007709">
    <property type="entry name" value="N-FG_amidohydro"/>
</dbReference>
<dbReference type="AlphaFoldDB" id="A0A7S9QET0"/>
<dbReference type="GO" id="GO:0016787">
    <property type="term" value="F:hydrolase activity"/>
    <property type="evidence" value="ECO:0007669"/>
    <property type="project" value="UniProtKB-KW"/>
</dbReference>
<dbReference type="EMBL" id="CP064942">
    <property type="protein sequence ID" value="QPH56213.1"/>
    <property type="molecule type" value="Genomic_DNA"/>
</dbReference>